<sequence length="82" mass="9704">MSNHNMVPSMKQAKELKQISKERMLTYSEIDQICMNESTEKVQVQIPAKKLKQYFPDTYTKTQMEEIIFMLLASWAEREGKE</sequence>
<gene>
    <name evidence="1" type="ORF">LEA_07489</name>
</gene>
<proteinExistence type="predicted"/>
<dbReference type="AlphaFoldDB" id="K1TTL7"/>
<comment type="caution">
    <text evidence="1">The sequence shown here is derived from an EMBL/GenBank/DDBJ whole genome shotgun (WGS) entry which is preliminary data.</text>
</comment>
<organism evidence="1">
    <name type="scientific">human gut metagenome</name>
    <dbReference type="NCBI Taxonomy" id="408170"/>
    <lineage>
        <taxon>unclassified sequences</taxon>
        <taxon>metagenomes</taxon>
        <taxon>organismal metagenomes</taxon>
    </lineage>
</organism>
<evidence type="ECO:0000313" key="1">
    <source>
        <dbReference type="EMBL" id="EKC70999.1"/>
    </source>
</evidence>
<dbReference type="EMBL" id="AJWY01004938">
    <property type="protein sequence ID" value="EKC70999.1"/>
    <property type="molecule type" value="Genomic_DNA"/>
</dbReference>
<name>K1TTL7_9ZZZZ</name>
<accession>K1TTL7</accession>
<reference evidence="1" key="1">
    <citation type="journal article" date="2013" name="Environ. Microbiol.">
        <title>Microbiota from the distal guts of lean and obese adolescents exhibit partial functional redundancy besides clear differences in community structure.</title>
        <authorList>
            <person name="Ferrer M."/>
            <person name="Ruiz A."/>
            <person name="Lanza F."/>
            <person name="Haange S.B."/>
            <person name="Oberbach A."/>
            <person name="Till H."/>
            <person name="Bargiela R."/>
            <person name="Campoy C."/>
            <person name="Segura M.T."/>
            <person name="Richter M."/>
            <person name="von Bergen M."/>
            <person name="Seifert J."/>
            <person name="Suarez A."/>
        </authorList>
    </citation>
    <scope>NUCLEOTIDE SEQUENCE</scope>
</reference>
<protein>
    <submittedName>
        <fullName evidence="1">ParB-like partition protein</fullName>
    </submittedName>
</protein>